<accession>A0A0M0GAM6</accession>
<evidence type="ECO:0000313" key="2">
    <source>
        <dbReference type="Proteomes" id="UP000037109"/>
    </source>
</evidence>
<keyword evidence="2" id="KW-1185">Reference proteome</keyword>
<dbReference type="RefSeq" id="WP_053433832.1">
    <property type="nucleotide sequence ID" value="NZ_LGUF01000007.1"/>
</dbReference>
<evidence type="ECO:0000313" key="1">
    <source>
        <dbReference type="EMBL" id="KON86471.1"/>
    </source>
</evidence>
<gene>
    <name evidence="1" type="ORF">AF332_06290</name>
</gene>
<dbReference type="Proteomes" id="UP000037109">
    <property type="component" value="Unassembled WGS sequence"/>
</dbReference>
<proteinExistence type="predicted"/>
<dbReference type="PANTHER" id="PTHR39179">
    <property type="entry name" value="SPORE COAT PROTEIN I"/>
    <property type="match status" value="1"/>
</dbReference>
<dbReference type="NCBIfam" id="TIGR02905">
    <property type="entry name" value="spore_yutH"/>
    <property type="match status" value="1"/>
</dbReference>
<dbReference type="STRING" id="1459.AF332_06290"/>
<comment type="caution">
    <text evidence="1">The sequence shown here is derived from an EMBL/GenBank/DDBJ whole genome shotgun (WGS) entry which is preliminary data.</text>
</comment>
<dbReference type="InterPro" id="IPR047175">
    <property type="entry name" value="CotS-like"/>
</dbReference>
<protein>
    <submittedName>
        <fullName evidence="1">Spore coat protein CotS</fullName>
    </submittedName>
</protein>
<dbReference type="PANTHER" id="PTHR39179:SF2">
    <property type="entry name" value="ENDOSPORE COAT-ASSOCIATED PROTEIN YUTH"/>
    <property type="match status" value="1"/>
</dbReference>
<dbReference type="SUPFAM" id="SSF56112">
    <property type="entry name" value="Protein kinase-like (PK-like)"/>
    <property type="match status" value="1"/>
</dbReference>
<sequence>MFRELLKEQFGIEAEDTLRIGKYDACRKQGQLYLLVPAGHTDEEELEELDQMAEHLSKYGDRNISTFLKTKEGKQSIDWNNSRFCILVNRHTLSRKQSQFGRKLAKFHYRGRSISFSVKKTSRIGQWKQLWEQRLDQMEKVWNEMLFQKPENDFERMFLESFPYYMGIAENSIQYLVDTELDDEPGMVDSGTVCHIRLTSATWGDSYYMKNPFDWVFDHSSRDLAEWTREKYFHNIKTYQPDLRQFLSEYQSVGPLSSFSWRLYYARLLFPLHYFETVENYYGAESEQQKLVLQERLQKYLWQSDDHERFLGSFYEFAEVPIKKFRIPLVNWIRG</sequence>
<dbReference type="PATRIC" id="fig|1459.3.peg.1332"/>
<dbReference type="AlphaFoldDB" id="A0A0M0GAM6"/>
<name>A0A0M0GAM6_SPOGL</name>
<dbReference type="GO" id="GO:0042601">
    <property type="term" value="C:endospore-forming forespore"/>
    <property type="evidence" value="ECO:0007669"/>
    <property type="project" value="TreeGrafter"/>
</dbReference>
<dbReference type="InterPro" id="IPR014254">
    <property type="entry name" value="Spore_coat_YutH"/>
</dbReference>
<keyword evidence="1" id="KW-0946">Virion</keyword>
<keyword evidence="1" id="KW-0167">Capsid protein</keyword>
<dbReference type="OrthoDB" id="2986702at2"/>
<reference evidence="2" key="1">
    <citation type="submission" date="2015-07" db="EMBL/GenBank/DDBJ databases">
        <title>Fjat-10036 dsm4.</title>
        <authorList>
            <person name="Liu B."/>
            <person name="Wang J."/>
            <person name="Zhu Y."/>
            <person name="Liu G."/>
            <person name="Chen Q."/>
            <person name="Chen Z."/>
            <person name="Lan J."/>
            <person name="Che J."/>
            <person name="Ge C."/>
            <person name="Shi H."/>
            <person name="Pan Z."/>
            <person name="Liu X."/>
        </authorList>
    </citation>
    <scope>NUCLEOTIDE SEQUENCE [LARGE SCALE GENOMIC DNA]</scope>
    <source>
        <strain evidence="2">DSM 4</strain>
    </source>
</reference>
<dbReference type="EMBL" id="LGUF01000007">
    <property type="protein sequence ID" value="KON86471.1"/>
    <property type="molecule type" value="Genomic_DNA"/>
</dbReference>
<organism evidence="1 2">
    <name type="scientific">Sporosarcina globispora</name>
    <name type="common">Bacillus globisporus</name>
    <dbReference type="NCBI Taxonomy" id="1459"/>
    <lineage>
        <taxon>Bacteria</taxon>
        <taxon>Bacillati</taxon>
        <taxon>Bacillota</taxon>
        <taxon>Bacilli</taxon>
        <taxon>Bacillales</taxon>
        <taxon>Caryophanaceae</taxon>
        <taxon>Sporosarcina</taxon>
    </lineage>
</organism>
<dbReference type="Gene3D" id="3.90.1200.10">
    <property type="match status" value="1"/>
</dbReference>
<dbReference type="InterPro" id="IPR011009">
    <property type="entry name" value="Kinase-like_dom_sf"/>
</dbReference>